<dbReference type="EC" id="3.4.15.5" evidence="9"/>
<dbReference type="AlphaFoldDB" id="A0A6B8VZQ8"/>
<dbReference type="Pfam" id="PF01432">
    <property type="entry name" value="Peptidase_M3"/>
    <property type="match status" value="1"/>
</dbReference>
<dbReference type="SUPFAM" id="SSF55486">
    <property type="entry name" value="Metalloproteases ('zincins'), catalytic domain"/>
    <property type="match status" value="1"/>
</dbReference>
<dbReference type="KEGG" id="ccoe:CETAM_09790"/>
<dbReference type="InterPro" id="IPR024077">
    <property type="entry name" value="Neurolysin/TOP_dom2"/>
</dbReference>
<evidence type="ECO:0000256" key="6">
    <source>
        <dbReference type="ARBA" id="ARBA00023049"/>
    </source>
</evidence>
<dbReference type="Gene3D" id="1.10.1370.10">
    <property type="entry name" value="Neurolysin, domain 3"/>
    <property type="match status" value="1"/>
</dbReference>
<dbReference type="CDD" id="cd06456">
    <property type="entry name" value="M3A_DCP"/>
    <property type="match status" value="1"/>
</dbReference>
<comment type="similarity">
    <text evidence="1 7">Belongs to the peptidase M3 family.</text>
</comment>
<dbReference type="InterPro" id="IPR024079">
    <property type="entry name" value="MetalloPept_cat_dom_sf"/>
</dbReference>
<dbReference type="EMBL" id="CP046453">
    <property type="protein sequence ID" value="QGU05207.1"/>
    <property type="molecule type" value="Genomic_DNA"/>
</dbReference>
<evidence type="ECO:0000256" key="3">
    <source>
        <dbReference type="ARBA" id="ARBA00022723"/>
    </source>
</evidence>
<evidence type="ECO:0000256" key="1">
    <source>
        <dbReference type="ARBA" id="ARBA00006040"/>
    </source>
</evidence>
<dbReference type="PANTHER" id="PTHR43660:SF1">
    <property type="entry name" value="DIPEPTIDYL CARBOXYPEPTIDASE"/>
    <property type="match status" value="1"/>
</dbReference>
<keyword evidence="10" id="KW-1185">Reference proteome</keyword>
<dbReference type="GO" id="GO:0008241">
    <property type="term" value="F:peptidyl-dipeptidase activity"/>
    <property type="evidence" value="ECO:0007669"/>
    <property type="project" value="UniProtKB-EC"/>
</dbReference>
<dbReference type="InterPro" id="IPR001567">
    <property type="entry name" value="Pept_M3A_M3B_dom"/>
</dbReference>
<evidence type="ECO:0000256" key="5">
    <source>
        <dbReference type="ARBA" id="ARBA00022833"/>
    </source>
</evidence>
<evidence type="ECO:0000259" key="8">
    <source>
        <dbReference type="Pfam" id="PF01432"/>
    </source>
</evidence>
<dbReference type="GO" id="GO:0006508">
    <property type="term" value="P:proteolysis"/>
    <property type="evidence" value="ECO:0007669"/>
    <property type="project" value="UniProtKB-KW"/>
</dbReference>
<dbReference type="InterPro" id="IPR034005">
    <property type="entry name" value="M3A_DCP"/>
</dbReference>
<evidence type="ECO:0000313" key="10">
    <source>
        <dbReference type="Proteomes" id="UP000425178"/>
    </source>
</evidence>
<dbReference type="FunFam" id="3.40.390.10:FF:000009">
    <property type="entry name" value="Oligopeptidase A"/>
    <property type="match status" value="1"/>
</dbReference>
<evidence type="ECO:0000256" key="2">
    <source>
        <dbReference type="ARBA" id="ARBA00022670"/>
    </source>
</evidence>
<dbReference type="Gene3D" id="3.40.390.10">
    <property type="entry name" value="Collagenase (Catalytic Domain)"/>
    <property type="match status" value="1"/>
</dbReference>
<keyword evidence="2 7" id="KW-0645">Protease</keyword>
<dbReference type="GO" id="GO:0046872">
    <property type="term" value="F:metal ion binding"/>
    <property type="evidence" value="ECO:0007669"/>
    <property type="project" value="UniProtKB-UniRule"/>
</dbReference>
<comment type="cofactor">
    <cofactor evidence="7">
        <name>Zn(2+)</name>
        <dbReference type="ChEBI" id="CHEBI:29105"/>
    </cofactor>
    <text evidence="7">Binds 1 zinc ion.</text>
</comment>
<accession>A0A6B8VZQ8</accession>
<proteinExistence type="inferred from homology"/>
<dbReference type="GO" id="GO:0004180">
    <property type="term" value="F:carboxypeptidase activity"/>
    <property type="evidence" value="ECO:0007669"/>
    <property type="project" value="UniProtKB-KW"/>
</dbReference>
<keyword evidence="4 7" id="KW-0378">Hydrolase</keyword>
<dbReference type="InterPro" id="IPR045090">
    <property type="entry name" value="Pept_M3A_M3B"/>
</dbReference>
<evidence type="ECO:0000256" key="4">
    <source>
        <dbReference type="ARBA" id="ARBA00022801"/>
    </source>
</evidence>
<sequence>MTSNPLLAPSTLPYQLPDFRAIRLEHAVAAFDAALAEQRAEIAAITANPEAPTWADTVEALESSGATLDRVTAWLFNLQGTDSDEEMDAAISEIVPRLSAHSDAIYQDEALYQRLIDTPVPDDAESARLHELLLRRFTRRGAGLDAADKARLAEINQRLSTLSEQFGRSLLADTRELAVLFSDPAQLAGLSGSRIASAKAAAEEAGKEGWLIPIELPTVQSDQLVLSSPEARAALYEASQRRGVDSNRANLLEQVRLRAERARLLGYDTHADYVIAEETAGTAEAARTLLFDLAPAAAANADAERKLAGELADEDLAAADWPYWQAKVRERDYSLDEEELSKYFPLERVLVDGVFHSAHLLYGITVTPREDLAGYAEGVRVWEVTDADGEGLGLLLTDYRARPAKRGGAWMSSFVRQSQLLGTRPVVVNVMSITHPVDGSQPLLTIDQVTTLFHEFGHALHGLLSNVRYPTLAGTNVPRDWVEFPSQINENWAFEPEIVRNYARHVDTGETIPAALLESVTAARQFGQGFATSEYLAAAIIDLAWHSLTPEQAARVGEDAVSIGRFEQEALEEAGLLVDELAPRYRSTYFNHIFGGGYSAGYYSYLWAEALDADGFDWFSQQPDLRAAGAKFREHILSRGASVDYGDAFRTLRGRDKDVTPLLRRRGLAGVSLG</sequence>
<organism evidence="9 10">
    <name type="scientific">Corynebacterium comes</name>
    <dbReference type="NCBI Taxonomy" id="2675218"/>
    <lineage>
        <taxon>Bacteria</taxon>
        <taxon>Bacillati</taxon>
        <taxon>Actinomycetota</taxon>
        <taxon>Actinomycetes</taxon>
        <taxon>Mycobacteriales</taxon>
        <taxon>Corynebacteriaceae</taxon>
        <taxon>Corynebacterium</taxon>
    </lineage>
</organism>
<dbReference type="GO" id="GO:0004222">
    <property type="term" value="F:metalloendopeptidase activity"/>
    <property type="evidence" value="ECO:0007669"/>
    <property type="project" value="InterPro"/>
</dbReference>
<dbReference type="PANTHER" id="PTHR43660">
    <property type="entry name" value="DIPEPTIDYL CARBOXYPEPTIDASE"/>
    <property type="match status" value="1"/>
</dbReference>
<keyword evidence="6 7" id="KW-0482">Metalloprotease</keyword>
<dbReference type="Proteomes" id="UP000425178">
    <property type="component" value="Chromosome"/>
</dbReference>
<dbReference type="GO" id="GO:0005829">
    <property type="term" value="C:cytosol"/>
    <property type="evidence" value="ECO:0007669"/>
    <property type="project" value="TreeGrafter"/>
</dbReference>
<gene>
    <name evidence="9" type="primary">dcp</name>
    <name evidence="9" type="ORF">CETAM_09790</name>
</gene>
<keyword evidence="3 7" id="KW-0479">Metal-binding</keyword>
<feature type="domain" description="Peptidase M3A/M3B catalytic" evidence="8">
    <location>
        <begin position="228"/>
        <end position="667"/>
    </location>
</feature>
<reference evidence="9 10" key="1">
    <citation type="journal article" date="2021" name="Int. J. Syst. Evol. Microbiol.">
        <title>Classification of three corynebacterial strains isolated from a small paddock in North Rhine-Westphalia: proposal of &lt;i&gt;Corynebacterium kalinowskii&lt;/i&gt; sp. nov., &lt;i&gt;Corynebacterium comes&lt;/i&gt; sp. nov. and &lt;i&gt;Corynebacterium occultum&lt;/i&gt; sp. nov.</title>
        <authorList>
            <person name="Schaffert L."/>
            <person name="Ruwe M."/>
            <person name="Milse J."/>
            <person name="Hanuschka K."/>
            <person name="Ortseifen V."/>
            <person name="Droste J."/>
            <person name="Brandt D."/>
            <person name="Schl L."/>
            <person name="Kutter Y."/>
            <person name="Vinke S."/>
            <person name="Vieh P."/>
            <person name="Jacob L."/>
            <person name="L N.C."/>
            <person name="Schulte-Berndt E."/>
            <person name="Hain C."/>
            <person name="Linder M."/>
            <person name="Schmidt P."/>
            <person name="Wollenschl L."/>
            <person name="Luttermann T."/>
            <person name="Thieme E."/>
            <person name="Hassa J."/>
            <person name="Haak M."/>
            <person name="Wittchen M."/>
            <person name="Mentz A."/>
            <person name="Persicke M."/>
            <person name="Busche T."/>
            <person name="R C."/>
        </authorList>
    </citation>
    <scope>NUCLEOTIDE SEQUENCE [LARGE SCALE GENOMIC DNA]</scope>
    <source>
        <strain evidence="9 10">2019</strain>
    </source>
</reference>
<evidence type="ECO:0000313" key="9">
    <source>
        <dbReference type="EMBL" id="QGU05207.1"/>
    </source>
</evidence>
<keyword evidence="9" id="KW-0121">Carboxypeptidase</keyword>
<name>A0A6B8VZQ8_9CORY</name>
<keyword evidence="5 7" id="KW-0862">Zinc</keyword>
<evidence type="ECO:0000256" key="7">
    <source>
        <dbReference type="RuleBase" id="RU003435"/>
    </source>
</evidence>
<protein>
    <submittedName>
        <fullName evidence="9">Peptidyl-dipeptidase dcp</fullName>
        <ecNumber evidence="9">3.4.15.5</ecNumber>
    </submittedName>
</protein>